<feature type="non-terminal residue" evidence="1">
    <location>
        <position position="1"/>
    </location>
</feature>
<protein>
    <submittedName>
        <fullName evidence="1">Uncharacterized protein</fullName>
    </submittedName>
</protein>
<proteinExistence type="predicted"/>
<sequence length="249" mass="26567">DSVVSLAKQMGYVPTSTVAAQALISFTAAVAGGAETATIPAWTKFSVVSDRTKFIFQPVADVSVSTSGGTATFTNVVIKEGTSLKNIWTYNADGKDQKFIIPNKGIDTSTLKVTVKLNKSASETDTYRLYTELEKLDSTSKVYFLQEIEDGLYEIYFGDGVYGVKPLSENVVIAEYLVTSGAGGNYAGRDILQRFILEDGLTDSGSGTPTISGQITTSSYATGGASAESIESIKHNAPRNYSAQERLVT</sequence>
<organism evidence="1">
    <name type="scientific">marine metagenome</name>
    <dbReference type="NCBI Taxonomy" id="408172"/>
    <lineage>
        <taxon>unclassified sequences</taxon>
        <taxon>metagenomes</taxon>
        <taxon>ecological metagenomes</taxon>
    </lineage>
</organism>
<dbReference type="AlphaFoldDB" id="A0A383AVL7"/>
<name>A0A383AVL7_9ZZZZ</name>
<accession>A0A383AVL7</accession>
<reference evidence="1" key="1">
    <citation type="submission" date="2018-05" db="EMBL/GenBank/DDBJ databases">
        <authorList>
            <person name="Lanie J.A."/>
            <person name="Ng W.-L."/>
            <person name="Kazmierczak K.M."/>
            <person name="Andrzejewski T.M."/>
            <person name="Davidsen T.M."/>
            <person name="Wayne K.J."/>
            <person name="Tettelin H."/>
            <person name="Glass J.I."/>
            <person name="Rusch D."/>
            <person name="Podicherti R."/>
            <person name="Tsui H.-C.T."/>
            <person name="Winkler M.E."/>
        </authorList>
    </citation>
    <scope>NUCLEOTIDE SEQUENCE</scope>
</reference>
<evidence type="ECO:0000313" key="1">
    <source>
        <dbReference type="EMBL" id="SVE11579.1"/>
    </source>
</evidence>
<feature type="non-terminal residue" evidence="1">
    <location>
        <position position="249"/>
    </location>
</feature>
<gene>
    <name evidence="1" type="ORF">METZ01_LOCUS464433</name>
</gene>
<dbReference type="EMBL" id="UINC01195150">
    <property type="protein sequence ID" value="SVE11579.1"/>
    <property type="molecule type" value="Genomic_DNA"/>
</dbReference>